<dbReference type="InterPro" id="IPR048337">
    <property type="entry name" value="FAM50A/XAP5_C"/>
</dbReference>
<evidence type="ECO:0000313" key="4">
    <source>
        <dbReference type="Proteomes" id="UP001165122"/>
    </source>
</evidence>
<dbReference type="GO" id="GO:0005634">
    <property type="term" value="C:nucleus"/>
    <property type="evidence" value="ECO:0007669"/>
    <property type="project" value="InterPro"/>
</dbReference>
<feature type="domain" description="FAM50A/XAP5 C-terminal" evidence="2">
    <location>
        <begin position="187"/>
        <end position="327"/>
    </location>
</feature>
<dbReference type="Proteomes" id="UP001165122">
    <property type="component" value="Unassembled WGS sequence"/>
</dbReference>
<sequence length="334" mass="38215">MGDFVKKFARPDTGIRTVEGQVSGSRAAGLEKQREKDQAEFAAKKAKMEEDSKRGAKSIDDKFLQTSENATAVDVVGLVTGAEWKRRMEEKNKRKESVDLEAEEAEREKDNLKKKKKKKKKILSLSFAADGEDEDGASAVPLKKKSKKNPEVETSFLPDKDREAEKKKIERKLKQEWLAKQDAVKEEKLKITYSYWDGSGHRKEITVKKGNTILEFLELVRLDLSSQFREVAAGVAEDLMYVKEDIMLPCDITFYDLITTKARGKSGPLFSFDVHDDIRIGAVDSRVEKDESHPGKIVDRKWYDRNKHIFPASRWEQYDPAKEFSKFTISDKNV</sequence>
<evidence type="ECO:0000259" key="2">
    <source>
        <dbReference type="Pfam" id="PF04921"/>
    </source>
</evidence>
<feature type="region of interest" description="Disordered" evidence="1">
    <location>
        <begin position="132"/>
        <end position="154"/>
    </location>
</feature>
<dbReference type="InterPro" id="IPR007005">
    <property type="entry name" value="XAP5"/>
</dbReference>
<dbReference type="PANTHER" id="PTHR12722:SF0">
    <property type="entry name" value="PROTEIN FAM50A"/>
    <property type="match status" value="1"/>
</dbReference>
<feature type="region of interest" description="Disordered" evidence="1">
    <location>
        <begin position="88"/>
        <end position="118"/>
    </location>
</feature>
<keyword evidence="4" id="KW-1185">Reference proteome</keyword>
<dbReference type="GO" id="GO:0006325">
    <property type="term" value="P:chromatin organization"/>
    <property type="evidence" value="ECO:0007669"/>
    <property type="project" value="TreeGrafter"/>
</dbReference>
<feature type="compositionally biased region" description="Basic and acidic residues" evidence="1">
    <location>
        <begin position="29"/>
        <end position="57"/>
    </location>
</feature>
<dbReference type="OrthoDB" id="1562195at2759"/>
<dbReference type="PANTHER" id="PTHR12722">
    <property type="entry name" value="XAP-5 PROTEIN-RELATED"/>
    <property type="match status" value="1"/>
</dbReference>
<accession>A0A9W7FSF3</accession>
<dbReference type="EMBL" id="BRXW01000325">
    <property type="protein sequence ID" value="GMI18189.1"/>
    <property type="molecule type" value="Genomic_DNA"/>
</dbReference>
<feature type="compositionally biased region" description="Basic and acidic residues" evidence="1">
    <location>
        <begin position="88"/>
        <end position="98"/>
    </location>
</feature>
<evidence type="ECO:0000256" key="1">
    <source>
        <dbReference type="SAM" id="MobiDB-lite"/>
    </source>
</evidence>
<comment type="caution">
    <text evidence="3">The sequence shown here is derived from an EMBL/GenBank/DDBJ whole genome shotgun (WGS) entry which is preliminary data.</text>
</comment>
<feature type="region of interest" description="Disordered" evidence="1">
    <location>
        <begin position="16"/>
        <end position="57"/>
    </location>
</feature>
<gene>
    <name evidence="3" type="ORF">TrLO_g964</name>
</gene>
<dbReference type="AlphaFoldDB" id="A0A9W7FSF3"/>
<name>A0A9W7FSF3_9STRA</name>
<organism evidence="3 4">
    <name type="scientific">Triparma laevis f. longispina</name>
    <dbReference type="NCBI Taxonomy" id="1714387"/>
    <lineage>
        <taxon>Eukaryota</taxon>
        <taxon>Sar</taxon>
        <taxon>Stramenopiles</taxon>
        <taxon>Ochrophyta</taxon>
        <taxon>Bolidophyceae</taxon>
        <taxon>Parmales</taxon>
        <taxon>Triparmaceae</taxon>
        <taxon>Triparma</taxon>
    </lineage>
</organism>
<proteinExistence type="predicted"/>
<protein>
    <recommendedName>
        <fullName evidence="2">FAM50A/XAP5 C-terminal domain-containing protein</fullName>
    </recommendedName>
</protein>
<evidence type="ECO:0000313" key="3">
    <source>
        <dbReference type="EMBL" id="GMI18189.1"/>
    </source>
</evidence>
<dbReference type="Pfam" id="PF04921">
    <property type="entry name" value="XAP5"/>
    <property type="match status" value="1"/>
</dbReference>
<reference evidence="4" key="1">
    <citation type="journal article" date="2023" name="Commun. Biol.">
        <title>Genome analysis of Parmales, the sister group of diatoms, reveals the evolutionary specialization of diatoms from phago-mixotrophs to photoautotrophs.</title>
        <authorList>
            <person name="Ban H."/>
            <person name="Sato S."/>
            <person name="Yoshikawa S."/>
            <person name="Yamada K."/>
            <person name="Nakamura Y."/>
            <person name="Ichinomiya M."/>
            <person name="Sato N."/>
            <person name="Blanc-Mathieu R."/>
            <person name="Endo H."/>
            <person name="Kuwata A."/>
            <person name="Ogata H."/>
        </authorList>
    </citation>
    <scope>NUCLEOTIDE SEQUENCE [LARGE SCALE GENOMIC DNA]</scope>
    <source>
        <strain evidence="4">NIES 3700</strain>
    </source>
</reference>